<comment type="catalytic activity">
    <reaction evidence="1">
        <text>Preferential cleavage: Arg-|-Xaa, Lys-|-Xaa.</text>
        <dbReference type="EC" id="3.4.21.10"/>
    </reaction>
</comment>
<dbReference type="AlphaFoldDB" id="A0A0V1DUH8"/>
<gene>
    <name evidence="9" type="primary">PLG</name>
    <name evidence="9" type="ORF">T4A_6156</name>
</gene>
<evidence type="ECO:0000259" key="8">
    <source>
        <dbReference type="PROSITE" id="PS50240"/>
    </source>
</evidence>
<evidence type="ECO:0000256" key="1">
    <source>
        <dbReference type="ARBA" id="ARBA00001656"/>
    </source>
</evidence>
<dbReference type="InterPro" id="IPR001314">
    <property type="entry name" value="Peptidase_S1A"/>
</dbReference>
<evidence type="ECO:0000313" key="9">
    <source>
        <dbReference type="EMBL" id="KRY65247.1"/>
    </source>
</evidence>
<feature type="region of interest" description="Disordered" evidence="7">
    <location>
        <begin position="1"/>
        <end position="28"/>
    </location>
</feature>
<keyword evidence="6" id="KW-0720">Serine protease</keyword>
<evidence type="ECO:0000313" key="10">
    <source>
        <dbReference type="Proteomes" id="UP000054632"/>
    </source>
</evidence>
<proteinExistence type="inferred from homology"/>
<dbReference type="EMBL" id="JYDR01000221">
    <property type="protein sequence ID" value="KRY65247.1"/>
    <property type="molecule type" value="Genomic_DNA"/>
</dbReference>
<dbReference type="EC" id="3.4.21.10" evidence="2"/>
<dbReference type="InterPro" id="IPR018114">
    <property type="entry name" value="TRYPSIN_HIS"/>
</dbReference>
<comment type="similarity">
    <text evidence="5">Belongs to the peptidase S1 family. CLIP subfamily.</text>
</comment>
<dbReference type="Pfam" id="PF00089">
    <property type="entry name" value="Trypsin"/>
    <property type="match status" value="1"/>
</dbReference>
<evidence type="ECO:0000256" key="5">
    <source>
        <dbReference type="ARBA" id="ARBA00024195"/>
    </source>
</evidence>
<keyword evidence="6" id="KW-0378">Hydrolase</keyword>
<keyword evidence="4" id="KW-1015">Disulfide bond</keyword>
<protein>
    <recommendedName>
        <fullName evidence="3">Acrosin</fullName>
        <ecNumber evidence="2">3.4.21.10</ecNumber>
    </recommendedName>
</protein>
<dbReference type="PANTHER" id="PTHR24252">
    <property type="entry name" value="ACROSIN-RELATED"/>
    <property type="match status" value="1"/>
</dbReference>
<dbReference type="PROSITE" id="PS50240">
    <property type="entry name" value="TRYPSIN_DOM"/>
    <property type="match status" value="1"/>
</dbReference>
<feature type="domain" description="Peptidase S1" evidence="8">
    <location>
        <begin position="49"/>
        <end position="289"/>
    </location>
</feature>
<dbReference type="PROSITE" id="PS00134">
    <property type="entry name" value="TRYPSIN_HIS"/>
    <property type="match status" value="1"/>
</dbReference>
<dbReference type="PRINTS" id="PR00722">
    <property type="entry name" value="CHYMOTRYPSIN"/>
</dbReference>
<dbReference type="FunFam" id="2.40.10.10:FF:000068">
    <property type="entry name" value="transmembrane protease serine 2"/>
    <property type="match status" value="1"/>
</dbReference>
<accession>A0A0V1DUH8</accession>
<evidence type="ECO:0000256" key="2">
    <source>
        <dbReference type="ARBA" id="ARBA00012050"/>
    </source>
</evidence>
<feature type="compositionally biased region" description="Low complexity" evidence="7">
    <location>
        <begin position="19"/>
        <end position="28"/>
    </location>
</feature>
<dbReference type="InterPro" id="IPR033116">
    <property type="entry name" value="TRYPSIN_SER"/>
</dbReference>
<organism evidence="9 10">
    <name type="scientific">Trichinella pseudospiralis</name>
    <name type="common">Parasitic roundworm</name>
    <dbReference type="NCBI Taxonomy" id="6337"/>
    <lineage>
        <taxon>Eukaryota</taxon>
        <taxon>Metazoa</taxon>
        <taxon>Ecdysozoa</taxon>
        <taxon>Nematoda</taxon>
        <taxon>Enoplea</taxon>
        <taxon>Dorylaimia</taxon>
        <taxon>Trichinellida</taxon>
        <taxon>Trichinellidae</taxon>
        <taxon>Trichinella</taxon>
    </lineage>
</organism>
<dbReference type="FunFam" id="2.40.10.10:FF:000002">
    <property type="entry name" value="Transmembrane protease serine"/>
    <property type="match status" value="1"/>
</dbReference>
<keyword evidence="6" id="KW-0645">Protease</keyword>
<dbReference type="SMART" id="SM00020">
    <property type="entry name" value="Tryp_SPc"/>
    <property type="match status" value="1"/>
</dbReference>
<dbReference type="PANTHER" id="PTHR24252:SF8">
    <property type="entry name" value="ACROSIN"/>
    <property type="match status" value="1"/>
</dbReference>
<reference evidence="9 10" key="1">
    <citation type="submission" date="2015-01" db="EMBL/GenBank/DDBJ databases">
        <title>Evolution of Trichinella species and genotypes.</title>
        <authorList>
            <person name="Korhonen P.K."/>
            <person name="Edoardo P."/>
            <person name="Giuseppe L.R."/>
            <person name="Gasser R.B."/>
        </authorList>
    </citation>
    <scope>NUCLEOTIDE SEQUENCE [LARGE SCALE GENOMIC DNA]</scope>
    <source>
        <strain evidence="9">ISS13</strain>
    </source>
</reference>
<dbReference type="Gene3D" id="2.40.10.10">
    <property type="entry name" value="Trypsin-like serine proteases"/>
    <property type="match status" value="1"/>
</dbReference>
<dbReference type="CDD" id="cd00190">
    <property type="entry name" value="Tryp_SPc"/>
    <property type="match status" value="1"/>
</dbReference>
<evidence type="ECO:0000256" key="6">
    <source>
        <dbReference type="RuleBase" id="RU363034"/>
    </source>
</evidence>
<dbReference type="InterPro" id="IPR009003">
    <property type="entry name" value="Peptidase_S1_PA"/>
</dbReference>
<dbReference type="GO" id="GO:0006508">
    <property type="term" value="P:proteolysis"/>
    <property type="evidence" value="ECO:0007669"/>
    <property type="project" value="UniProtKB-KW"/>
</dbReference>
<evidence type="ECO:0000256" key="7">
    <source>
        <dbReference type="SAM" id="MobiDB-lite"/>
    </source>
</evidence>
<dbReference type="SUPFAM" id="SSF50494">
    <property type="entry name" value="Trypsin-like serine proteases"/>
    <property type="match status" value="1"/>
</dbReference>
<dbReference type="InterPro" id="IPR043504">
    <property type="entry name" value="Peptidase_S1_PA_chymotrypsin"/>
</dbReference>
<dbReference type="GO" id="GO:0004252">
    <property type="term" value="F:serine-type endopeptidase activity"/>
    <property type="evidence" value="ECO:0007669"/>
    <property type="project" value="InterPro"/>
</dbReference>
<evidence type="ECO:0000256" key="3">
    <source>
        <dbReference type="ARBA" id="ARBA00017161"/>
    </source>
</evidence>
<comment type="caution">
    <text evidence="9">The sequence shown here is derived from an EMBL/GenBank/DDBJ whole genome shotgun (WGS) entry which is preliminary data.</text>
</comment>
<name>A0A0V1DUH8_TRIPS</name>
<evidence type="ECO:0000256" key="4">
    <source>
        <dbReference type="ARBA" id="ARBA00023157"/>
    </source>
</evidence>
<dbReference type="PROSITE" id="PS00135">
    <property type="entry name" value="TRYPSIN_SER"/>
    <property type="match status" value="1"/>
</dbReference>
<dbReference type="InterPro" id="IPR001254">
    <property type="entry name" value="Trypsin_dom"/>
</dbReference>
<sequence length="342" mass="38351">MCKPIAAKSTLPVKDETETGTINTTNGSSKNCGRPTYYPILNLNKKNRIVGGWEVRPNSLPWIVLIKQRLSKRHVRICGGSLIALPFANSSNLVLTAAHCLLRKDMEYNTPEAIRVIVGNHNYQDSQKTIIRVAKYIAHDFLHGEKKNDVAVLRLSRSVDFNDKIQPICLPETADEMPDKQVKCFIAGWGITNDVSKNTKLRMVSVKIHQSVFCDNENYENETFCAGNLAGNKDACKGDSGGPLFCERDDHFVQYGIISLGKVPCGLPFHLTLYTRIGYYKKWIVDAAVNMTNVQKDRNRKQAKSVMLSKRKLINTTMETRPNDDLTNTSSALLAAFNKIDE</sequence>
<dbReference type="Proteomes" id="UP000054632">
    <property type="component" value="Unassembled WGS sequence"/>
</dbReference>